<dbReference type="InterPro" id="IPR013766">
    <property type="entry name" value="Thioredoxin_domain"/>
</dbReference>
<dbReference type="EC" id="1.11.1.24" evidence="2"/>
<evidence type="ECO:0000256" key="7">
    <source>
        <dbReference type="ARBA" id="ARBA00023284"/>
    </source>
</evidence>
<dbReference type="PROSITE" id="PS51352">
    <property type="entry name" value="THIOREDOXIN_2"/>
    <property type="match status" value="1"/>
</dbReference>
<dbReference type="InterPro" id="IPR000866">
    <property type="entry name" value="AhpC/TSA"/>
</dbReference>
<dbReference type="GO" id="GO:0008379">
    <property type="term" value="F:thioredoxin peroxidase activity"/>
    <property type="evidence" value="ECO:0007669"/>
    <property type="project" value="TreeGrafter"/>
</dbReference>
<reference evidence="14 15" key="1">
    <citation type="journal article" date="2018" name="Syst. Appl. Microbiol.">
        <title>Abditibacterium utsteinense sp. nov., the first cultivated member of candidate phylum FBP, isolated from ice-free Antarctic soil samples.</title>
        <authorList>
            <person name="Tahon G."/>
            <person name="Tytgat B."/>
            <person name="Lebbe L."/>
            <person name="Carlier A."/>
            <person name="Willems A."/>
        </authorList>
    </citation>
    <scope>NUCLEOTIDE SEQUENCE [LARGE SCALE GENOMIC DNA]</scope>
    <source>
        <strain evidence="14 15">LMG 29911</strain>
    </source>
</reference>
<evidence type="ECO:0000256" key="4">
    <source>
        <dbReference type="ARBA" id="ARBA00022862"/>
    </source>
</evidence>
<evidence type="ECO:0000256" key="11">
    <source>
        <dbReference type="ARBA" id="ARBA00049091"/>
    </source>
</evidence>
<dbReference type="SUPFAM" id="SSF52833">
    <property type="entry name" value="Thioredoxin-like"/>
    <property type="match status" value="1"/>
</dbReference>
<protein>
    <recommendedName>
        <fullName evidence="2">thioredoxin-dependent peroxiredoxin</fullName>
        <ecNumber evidence="2">1.11.1.24</ecNumber>
    </recommendedName>
    <alternativeName>
        <fullName evidence="8">Thioredoxin peroxidase</fullName>
    </alternativeName>
    <alternativeName>
        <fullName evidence="10">Thioredoxin-dependent peroxiredoxin Bcp</fullName>
    </alternativeName>
</protein>
<dbReference type="PANTHER" id="PTHR42801">
    <property type="entry name" value="THIOREDOXIN-DEPENDENT PEROXIDE REDUCTASE"/>
    <property type="match status" value="1"/>
</dbReference>
<evidence type="ECO:0000256" key="9">
    <source>
        <dbReference type="ARBA" id="ARBA00038489"/>
    </source>
</evidence>
<name>A0A2S8SUI4_9BACT</name>
<feature type="chain" id="PRO_5015610058" description="thioredoxin-dependent peroxiredoxin" evidence="12">
    <location>
        <begin position="26"/>
        <end position="220"/>
    </location>
</feature>
<evidence type="ECO:0000256" key="8">
    <source>
        <dbReference type="ARBA" id="ARBA00032824"/>
    </source>
</evidence>
<dbReference type="GO" id="GO:0005737">
    <property type="term" value="C:cytoplasm"/>
    <property type="evidence" value="ECO:0007669"/>
    <property type="project" value="TreeGrafter"/>
</dbReference>
<evidence type="ECO:0000256" key="3">
    <source>
        <dbReference type="ARBA" id="ARBA00022559"/>
    </source>
</evidence>
<evidence type="ECO:0000256" key="1">
    <source>
        <dbReference type="ARBA" id="ARBA00003330"/>
    </source>
</evidence>
<comment type="catalytic activity">
    <reaction evidence="11">
        <text>a hydroperoxide + [thioredoxin]-dithiol = an alcohol + [thioredoxin]-disulfide + H2O</text>
        <dbReference type="Rhea" id="RHEA:62620"/>
        <dbReference type="Rhea" id="RHEA-COMP:10698"/>
        <dbReference type="Rhea" id="RHEA-COMP:10700"/>
        <dbReference type="ChEBI" id="CHEBI:15377"/>
        <dbReference type="ChEBI" id="CHEBI:29950"/>
        <dbReference type="ChEBI" id="CHEBI:30879"/>
        <dbReference type="ChEBI" id="CHEBI:35924"/>
        <dbReference type="ChEBI" id="CHEBI:50058"/>
        <dbReference type="EC" id="1.11.1.24"/>
    </reaction>
</comment>
<evidence type="ECO:0000256" key="6">
    <source>
        <dbReference type="ARBA" id="ARBA00023157"/>
    </source>
</evidence>
<evidence type="ECO:0000313" key="14">
    <source>
        <dbReference type="EMBL" id="PQV64467.1"/>
    </source>
</evidence>
<sequence length="220" mass="23753">MKNIFLKSMLALALATPMLVPSARAQSAMALPAVAAAPNDVSPLKIGLKVPEISLLDSTGTQYELTKSLANGPAILVFYRGGWCPYCNTQLAGLSKIEPKLLKMGYRVFAISPDSPAELSKTVDKHKLPYKLLSDSKMEATRAMGLAYQVDAETVEKYKGYGIDFMKSSGGQSQNKLPIPAVYMVGSDGIVDFSYANPDYRTRVPEALILAAAQIFAPQK</sequence>
<comment type="similarity">
    <text evidence="9">Belongs to the peroxiredoxin family. BCP/PrxQ subfamily.</text>
</comment>
<comment type="caution">
    <text evidence="14">The sequence shown here is derived from an EMBL/GenBank/DDBJ whole genome shotgun (WGS) entry which is preliminary data.</text>
</comment>
<evidence type="ECO:0000256" key="10">
    <source>
        <dbReference type="ARBA" id="ARBA00042639"/>
    </source>
</evidence>
<keyword evidence="15" id="KW-1185">Reference proteome</keyword>
<dbReference type="PANTHER" id="PTHR42801:SF7">
    <property type="entry name" value="SLL1159 PROTEIN"/>
    <property type="match status" value="1"/>
</dbReference>
<dbReference type="Proteomes" id="UP000237684">
    <property type="component" value="Unassembled WGS sequence"/>
</dbReference>
<evidence type="ECO:0000256" key="2">
    <source>
        <dbReference type="ARBA" id="ARBA00013017"/>
    </source>
</evidence>
<dbReference type="InterPro" id="IPR050924">
    <property type="entry name" value="Peroxiredoxin_BCP/PrxQ"/>
</dbReference>
<dbReference type="GO" id="GO:0034599">
    <property type="term" value="P:cellular response to oxidative stress"/>
    <property type="evidence" value="ECO:0007669"/>
    <property type="project" value="TreeGrafter"/>
</dbReference>
<dbReference type="GO" id="GO:0045454">
    <property type="term" value="P:cell redox homeostasis"/>
    <property type="evidence" value="ECO:0007669"/>
    <property type="project" value="TreeGrafter"/>
</dbReference>
<keyword evidence="3" id="KW-0575">Peroxidase</keyword>
<organism evidence="14 15">
    <name type="scientific">Abditibacterium utsteinense</name>
    <dbReference type="NCBI Taxonomy" id="1960156"/>
    <lineage>
        <taxon>Bacteria</taxon>
        <taxon>Pseudomonadati</taxon>
        <taxon>Abditibacteriota</taxon>
        <taxon>Abditibacteriia</taxon>
        <taxon>Abditibacteriales</taxon>
        <taxon>Abditibacteriaceae</taxon>
        <taxon>Abditibacterium</taxon>
    </lineage>
</organism>
<dbReference type="CDD" id="cd02970">
    <property type="entry name" value="PRX_like2"/>
    <property type="match status" value="1"/>
</dbReference>
<keyword evidence="5" id="KW-0560">Oxidoreductase</keyword>
<evidence type="ECO:0000259" key="13">
    <source>
        <dbReference type="PROSITE" id="PS51352"/>
    </source>
</evidence>
<proteinExistence type="inferred from homology"/>
<dbReference type="Gene3D" id="3.40.30.10">
    <property type="entry name" value="Glutaredoxin"/>
    <property type="match status" value="1"/>
</dbReference>
<feature type="signal peptide" evidence="12">
    <location>
        <begin position="1"/>
        <end position="25"/>
    </location>
</feature>
<dbReference type="AlphaFoldDB" id="A0A2S8SUI4"/>
<feature type="domain" description="Thioredoxin" evidence="13">
    <location>
        <begin position="44"/>
        <end position="218"/>
    </location>
</feature>
<evidence type="ECO:0000256" key="12">
    <source>
        <dbReference type="SAM" id="SignalP"/>
    </source>
</evidence>
<keyword evidence="12" id="KW-0732">Signal</keyword>
<accession>A0A2S8SUI4</accession>
<dbReference type="InParanoid" id="A0A2S8SUI4"/>
<comment type="function">
    <text evidence="1">Thiol-specific peroxidase that catalyzes the reduction of hydrogen peroxide and organic hydroperoxides to water and alcohols, respectively. Plays a role in cell protection against oxidative stress by detoxifying peroxides and as sensor of hydrogen peroxide-mediated signaling events.</text>
</comment>
<keyword evidence="7" id="KW-0676">Redox-active center</keyword>
<dbReference type="InterPro" id="IPR036249">
    <property type="entry name" value="Thioredoxin-like_sf"/>
</dbReference>
<keyword evidence="6" id="KW-1015">Disulfide bond</keyword>
<evidence type="ECO:0000313" key="15">
    <source>
        <dbReference type="Proteomes" id="UP000237684"/>
    </source>
</evidence>
<evidence type="ECO:0000256" key="5">
    <source>
        <dbReference type="ARBA" id="ARBA00023002"/>
    </source>
</evidence>
<gene>
    <name evidence="14" type="ORF">B1R32_105149</name>
</gene>
<dbReference type="EMBL" id="NIGF01000005">
    <property type="protein sequence ID" value="PQV64467.1"/>
    <property type="molecule type" value="Genomic_DNA"/>
</dbReference>
<keyword evidence="4" id="KW-0049">Antioxidant</keyword>
<dbReference type="Pfam" id="PF00578">
    <property type="entry name" value="AhpC-TSA"/>
    <property type="match status" value="1"/>
</dbReference>